<dbReference type="InterPro" id="IPR051450">
    <property type="entry name" value="Gfo/Idh/MocA_Oxidoreductases"/>
</dbReference>
<dbReference type="InterPro" id="IPR036291">
    <property type="entry name" value="NAD(P)-bd_dom_sf"/>
</dbReference>
<dbReference type="InterPro" id="IPR000683">
    <property type="entry name" value="Gfo/Idh/MocA-like_OxRdtase_N"/>
</dbReference>
<proteinExistence type="predicted"/>
<sequence length="343" mass="36318">MIDVVLLGCEHLPHARSYAAALQRSRGGRLVGVYDGSPELGGPFAERLGVPFDADPDRLLGRLLGRLRPAAAVVCSATAGHRDLVELAASHGVHVLCEKPLATTVADAEAMVATCAEHGVQLHTAFVSRFYPALLDARDVVARGELGRVRGMVGGNRGRPPLTPRYPSWITEAGPAGGGALIDHSVHVLDAMRFVTGLEAREVLAETATLFVDTEVEDSALVSVVFEEGVPASIDPSWSVTPESPWDYDFYLRLLGSEGSLTIATGRESLAVSGRHDGRTHAHVPFEPDIDQAMVEAFLRSVAHGRVLDPCATGEDGLRAVEVACAAYASVAAEGFVTTDDRG</sequence>
<dbReference type="PANTHER" id="PTHR43377">
    <property type="entry name" value="BILIVERDIN REDUCTASE A"/>
    <property type="match status" value="1"/>
</dbReference>
<reference evidence="3 4" key="1">
    <citation type="submission" date="2020-08" db="EMBL/GenBank/DDBJ databases">
        <title>Sequencing the genomes of 1000 actinobacteria strains.</title>
        <authorList>
            <person name="Klenk H.-P."/>
        </authorList>
    </citation>
    <scope>NUCLEOTIDE SEQUENCE [LARGE SCALE GENOMIC DNA]</scope>
    <source>
        <strain evidence="3 4">DSM 105498</strain>
    </source>
</reference>
<dbReference type="Gene3D" id="3.30.360.10">
    <property type="entry name" value="Dihydrodipicolinate Reductase, domain 2"/>
    <property type="match status" value="1"/>
</dbReference>
<dbReference type="GO" id="GO:0000166">
    <property type="term" value="F:nucleotide binding"/>
    <property type="evidence" value="ECO:0007669"/>
    <property type="project" value="InterPro"/>
</dbReference>
<feature type="domain" description="Gfo/Idh/MocA-like oxidoreductase N-terminal" evidence="1">
    <location>
        <begin position="4"/>
        <end position="125"/>
    </location>
</feature>
<comment type="caution">
    <text evidence="3">The sequence shown here is derived from an EMBL/GenBank/DDBJ whole genome shotgun (WGS) entry which is preliminary data.</text>
</comment>
<feature type="domain" description="GFO/IDH/MocA-like oxidoreductase" evidence="2">
    <location>
        <begin position="136"/>
        <end position="261"/>
    </location>
</feature>
<organism evidence="3 4">
    <name type="scientific">Nocardioides soli</name>
    <dbReference type="NCBI Taxonomy" id="1036020"/>
    <lineage>
        <taxon>Bacteria</taxon>
        <taxon>Bacillati</taxon>
        <taxon>Actinomycetota</taxon>
        <taxon>Actinomycetes</taxon>
        <taxon>Propionibacteriales</taxon>
        <taxon>Nocardioidaceae</taxon>
        <taxon>Nocardioides</taxon>
    </lineage>
</organism>
<dbReference type="SUPFAM" id="SSF55347">
    <property type="entry name" value="Glyceraldehyde-3-phosphate dehydrogenase-like, C-terminal domain"/>
    <property type="match status" value="1"/>
</dbReference>
<evidence type="ECO:0000259" key="2">
    <source>
        <dbReference type="Pfam" id="PF22725"/>
    </source>
</evidence>
<dbReference type="SUPFAM" id="SSF51735">
    <property type="entry name" value="NAD(P)-binding Rossmann-fold domains"/>
    <property type="match status" value="1"/>
</dbReference>
<dbReference type="Pfam" id="PF01408">
    <property type="entry name" value="GFO_IDH_MocA"/>
    <property type="match status" value="1"/>
</dbReference>
<dbReference type="Pfam" id="PF22725">
    <property type="entry name" value="GFO_IDH_MocA_C3"/>
    <property type="match status" value="1"/>
</dbReference>
<evidence type="ECO:0000259" key="1">
    <source>
        <dbReference type="Pfam" id="PF01408"/>
    </source>
</evidence>
<dbReference type="AlphaFoldDB" id="A0A7W4VXM9"/>
<evidence type="ECO:0000313" key="4">
    <source>
        <dbReference type="Proteomes" id="UP000589626"/>
    </source>
</evidence>
<dbReference type="Proteomes" id="UP000589626">
    <property type="component" value="Unassembled WGS sequence"/>
</dbReference>
<evidence type="ECO:0000313" key="3">
    <source>
        <dbReference type="EMBL" id="MBB3043575.1"/>
    </source>
</evidence>
<name>A0A7W4VXM9_9ACTN</name>
<dbReference type="RefSeq" id="WP_183593378.1">
    <property type="nucleotide sequence ID" value="NZ_JACHWR010000002.1"/>
</dbReference>
<gene>
    <name evidence="3" type="ORF">FHU40_003393</name>
</gene>
<dbReference type="Gene3D" id="3.40.50.720">
    <property type="entry name" value="NAD(P)-binding Rossmann-like Domain"/>
    <property type="match status" value="1"/>
</dbReference>
<protein>
    <submittedName>
        <fullName evidence="3">Putative dehydrogenase</fullName>
    </submittedName>
</protein>
<accession>A0A7W4VXM9</accession>
<dbReference type="EMBL" id="JACHWR010000002">
    <property type="protein sequence ID" value="MBB3043575.1"/>
    <property type="molecule type" value="Genomic_DNA"/>
</dbReference>
<dbReference type="InterPro" id="IPR055170">
    <property type="entry name" value="GFO_IDH_MocA-like_dom"/>
</dbReference>
<keyword evidence="4" id="KW-1185">Reference proteome</keyword>
<dbReference type="PANTHER" id="PTHR43377:SF1">
    <property type="entry name" value="BILIVERDIN REDUCTASE A"/>
    <property type="match status" value="1"/>
</dbReference>